<evidence type="ECO:0000313" key="3">
    <source>
        <dbReference type="EMBL" id="CAK9025718.1"/>
    </source>
</evidence>
<feature type="transmembrane region" description="Helical" evidence="2">
    <location>
        <begin position="60"/>
        <end position="79"/>
    </location>
</feature>
<dbReference type="Proteomes" id="UP001642484">
    <property type="component" value="Unassembled WGS sequence"/>
</dbReference>
<proteinExistence type="predicted"/>
<feature type="transmembrane region" description="Helical" evidence="2">
    <location>
        <begin position="21"/>
        <end position="40"/>
    </location>
</feature>
<comment type="caution">
    <text evidence="3">The sequence shown here is derived from an EMBL/GenBank/DDBJ whole genome shotgun (WGS) entry which is preliminary data.</text>
</comment>
<keyword evidence="2" id="KW-0812">Transmembrane</keyword>
<reference evidence="3 4" key="1">
    <citation type="submission" date="2024-02" db="EMBL/GenBank/DDBJ databases">
        <authorList>
            <person name="Chen Y."/>
            <person name="Shah S."/>
            <person name="Dougan E. K."/>
            <person name="Thang M."/>
            <person name="Chan C."/>
        </authorList>
    </citation>
    <scope>NUCLEOTIDE SEQUENCE [LARGE SCALE GENOMIC DNA]</scope>
</reference>
<keyword evidence="2" id="KW-1133">Transmembrane helix</keyword>
<sequence>MAPSPAETCCLSCSLLQGVQVISTYTVVFGSFNMLGVLMGGPRDIQARSVVLATVEFLKMMVHTFALFAGFKGLIGVLLKDVERLRVLMLYHVCSLLLLCLELVVGFVKGCQELEMLQKITHRKEILKMDCNTYQAQLCVKFVFQAGLMTYFAFIIWSLIVRIEAGELGEPSLLREQELADRALGDPWLFVQTPGESATFLRRESRGHNATPTPFSGVPRNLEDHESQGHEQGSVEAFQGTPYRLE</sequence>
<organism evidence="3 4">
    <name type="scientific">Durusdinium trenchii</name>
    <dbReference type="NCBI Taxonomy" id="1381693"/>
    <lineage>
        <taxon>Eukaryota</taxon>
        <taxon>Sar</taxon>
        <taxon>Alveolata</taxon>
        <taxon>Dinophyceae</taxon>
        <taxon>Suessiales</taxon>
        <taxon>Symbiodiniaceae</taxon>
        <taxon>Durusdinium</taxon>
    </lineage>
</organism>
<keyword evidence="4" id="KW-1185">Reference proteome</keyword>
<evidence type="ECO:0000256" key="1">
    <source>
        <dbReference type="SAM" id="MobiDB-lite"/>
    </source>
</evidence>
<keyword evidence="2" id="KW-0472">Membrane</keyword>
<feature type="transmembrane region" description="Helical" evidence="2">
    <location>
        <begin position="88"/>
        <end position="108"/>
    </location>
</feature>
<feature type="region of interest" description="Disordered" evidence="1">
    <location>
        <begin position="201"/>
        <end position="246"/>
    </location>
</feature>
<feature type="transmembrane region" description="Helical" evidence="2">
    <location>
        <begin position="142"/>
        <end position="161"/>
    </location>
</feature>
<dbReference type="EMBL" id="CAXAMN010008557">
    <property type="protein sequence ID" value="CAK9025718.1"/>
    <property type="molecule type" value="Genomic_DNA"/>
</dbReference>
<evidence type="ECO:0000313" key="4">
    <source>
        <dbReference type="Proteomes" id="UP001642484"/>
    </source>
</evidence>
<gene>
    <name evidence="3" type="ORF">CCMP2556_LOCUS16103</name>
</gene>
<protein>
    <submittedName>
        <fullName evidence="3">Uncharacterized protein</fullName>
    </submittedName>
</protein>
<evidence type="ECO:0000256" key="2">
    <source>
        <dbReference type="SAM" id="Phobius"/>
    </source>
</evidence>
<name>A0ABP0KG97_9DINO</name>
<accession>A0ABP0KG97</accession>